<accession>A0ABS6G8E0</accession>
<dbReference type="EMBL" id="JAHLQK010000006">
    <property type="protein sequence ID" value="MBU5677878.1"/>
    <property type="molecule type" value="Genomic_DNA"/>
</dbReference>
<dbReference type="RefSeq" id="WP_216418962.1">
    <property type="nucleotide sequence ID" value="NZ_JAHLQK010000006.1"/>
</dbReference>
<proteinExistence type="predicted"/>
<name>A0ABS6G8E0_9FIRM</name>
<keyword evidence="1" id="KW-0175">Coiled coil</keyword>
<feature type="coiled-coil region" evidence="1">
    <location>
        <begin position="31"/>
        <end position="122"/>
    </location>
</feature>
<organism evidence="2 3">
    <name type="scientific">Alkaliphilus flagellatus</name>
    <dbReference type="NCBI Taxonomy" id="2841507"/>
    <lineage>
        <taxon>Bacteria</taxon>
        <taxon>Bacillati</taxon>
        <taxon>Bacillota</taxon>
        <taxon>Clostridia</taxon>
        <taxon>Peptostreptococcales</taxon>
        <taxon>Natronincolaceae</taxon>
        <taxon>Alkaliphilus</taxon>
    </lineage>
</organism>
<keyword evidence="3" id="KW-1185">Reference proteome</keyword>
<evidence type="ECO:0000256" key="1">
    <source>
        <dbReference type="SAM" id="Coils"/>
    </source>
</evidence>
<gene>
    <name evidence="2" type="ORF">KQI88_15780</name>
</gene>
<comment type="caution">
    <text evidence="2">The sequence shown here is derived from an EMBL/GenBank/DDBJ whole genome shotgun (WGS) entry which is preliminary data.</text>
</comment>
<dbReference type="Proteomes" id="UP000779508">
    <property type="component" value="Unassembled WGS sequence"/>
</dbReference>
<sequence>MMTYQQVNSTFLPKSKDEQPYLNKQVALEANLITSKENEELLSKIDEYKNKVSELEKKIESKTQEIHSYNNLIVNLEEEIKDLKDKKNKSDCTQIETLNNNIIKIQEENIKLQEELTAQREHTQLLYVLMMILVII</sequence>
<reference evidence="2 3" key="1">
    <citation type="submission" date="2021-06" db="EMBL/GenBank/DDBJ databases">
        <authorList>
            <person name="Sun Q."/>
            <person name="Li D."/>
        </authorList>
    </citation>
    <scope>NUCLEOTIDE SEQUENCE [LARGE SCALE GENOMIC DNA]</scope>
    <source>
        <strain evidence="2 3">MSJ-5</strain>
    </source>
</reference>
<evidence type="ECO:0000313" key="3">
    <source>
        <dbReference type="Proteomes" id="UP000779508"/>
    </source>
</evidence>
<evidence type="ECO:0000313" key="2">
    <source>
        <dbReference type="EMBL" id="MBU5677878.1"/>
    </source>
</evidence>
<protein>
    <submittedName>
        <fullName evidence="2">Uncharacterized protein</fullName>
    </submittedName>
</protein>